<feature type="repeat" description="ANK" evidence="3">
    <location>
        <begin position="480"/>
        <end position="512"/>
    </location>
</feature>
<evidence type="ECO:0000259" key="4">
    <source>
        <dbReference type="Pfam" id="PF20720"/>
    </source>
</evidence>
<feature type="repeat" description="ANK" evidence="3">
    <location>
        <begin position="580"/>
        <end position="612"/>
    </location>
</feature>
<dbReference type="AlphaFoldDB" id="A0A8B6GKT5"/>
<evidence type="ECO:0000256" key="3">
    <source>
        <dbReference type="PROSITE-ProRule" id="PRU00023"/>
    </source>
</evidence>
<dbReference type="OrthoDB" id="6128825at2759"/>
<evidence type="ECO:0000313" key="6">
    <source>
        <dbReference type="Proteomes" id="UP000596742"/>
    </source>
</evidence>
<dbReference type="SMART" id="SM00248">
    <property type="entry name" value="ANK"/>
    <property type="match status" value="6"/>
</dbReference>
<feature type="domain" description="Novel STAND NTPase 3" evidence="4">
    <location>
        <begin position="8"/>
        <end position="160"/>
    </location>
</feature>
<protein>
    <submittedName>
        <fullName evidence="5">Ankyrin repeat, SAM and basic leucine zipper domain-containing protein 1</fullName>
    </submittedName>
</protein>
<dbReference type="Pfam" id="PF12796">
    <property type="entry name" value="Ank_2"/>
    <property type="match status" value="2"/>
</dbReference>
<evidence type="ECO:0000256" key="1">
    <source>
        <dbReference type="ARBA" id="ARBA00022737"/>
    </source>
</evidence>
<keyword evidence="1" id="KW-0677">Repeat</keyword>
<dbReference type="Gene3D" id="1.25.40.20">
    <property type="entry name" value="Ankyrin repeat-containing domain"/>
    <property type="match status" value="2"/>
</dbReference>
<keyword evidence="6" id="KW-1185">Reference proteome</keyword>
<dbReference type="PROSITE" id="PS50297">
    <property type="entry name" value="ANK_REP_REGION"/>
    <property type="match status" value="3"/>
</dbReference>
<evidence type="ECO:0000256" key="2">
    <source>
        <dbReference type="ARBA" id="ARBA00023043"/>
    </source>
</evidence>
<dbReference type="InterPro" id="IPR002110">
    <property type="entry name" value="Ankyrin_rpt"/>
</dbReference>
<feature type="repeat" description="ANK" evidence="3">
    <location>
        <begin position="447"/>
        <end position="479"/>
    </location>
</feature>
<comment type="caution">
    <text evidence="5">The sequence shown here is derived from an EMBL/GenBank/DDBJ whole genome shotgun (WGS) entry which is preliminary data.</text>
</comment>
<evidence type="ECO:0000313" key="5">
    <source>
        <dbReference type="EMBL" id="VDI65379.1"/>
    </source>
</evidence>
<accession>A0A8B6GKT5</accession>
<dbReference type="EMBL" id="UYJE01008610">
    <property type="protein sequence ID" value="VDI65379.1"/>
    <property type="molecule type" value="Genomic_DNA"/>
</dbReference>
<keyword evidence="2 3" id="KW-0040">ANK repeat</keyword>
<feature type="repeat" description="ANK" evidence="3">
    <location>
        <begin position="547"/>
        <end position="579"/>
    </location>
</feature>
<reference evidence="5" key="1">
    <citation type="submission" date="2018-11" db="EMBL/GenBank/DDBJ databases">
        <authorList>
            <person name="Alioto T."/>
            <person name="Alioto T."/>
        </authorList>
    </citation>
    <scope>NUCLEOTIDE SEQUENCE</scope>
</reference>
<sequence>MENDDKMFIDTRAAQYVLQCIKENSCVTITASSGVGKTDTLRHVALQMAKEEFDVLPVTDPADIVRFCNPKKKTLFVVDDLCGNFSVNQSDIQSWEPIMGDIIKSLDKKQTKILAACRLQVYQDGKFNCLSVFKSCVCNMLSENICLSQKEKQLIANLYLNAKASEINDFYDIYDCFPLLCKLYHDNPKIIITDFFQNPYSIYQAEIDNFLSNGLYAKYCALALCVVFNNKLKEDMLTKELNEETRIIIENTCEACRLDRGTSRLVLQDELDALTHTFIKKEQNMYKIIHDKIFDFLAKIYGQKIIDCLIKNADCGLIKERFLLEKKEIMDPFITILPPAYHEMYIQRMIDDWSKGKVQDVFSNINMKIDQFRQKFFSFLKSLDISDQKRLANICDEGELCRKSFSMMFKDDNTYDTCLLHCCSLGYTSLVKWCCGHVVNVNMCTYNGQSPIMIACKYGHTEIVKMLLYTGADYDKCDRWGHSPLLQACEHGHTVIAKMLLDRGADYNKCDSVCLESPIMQACKNGLIEIVKILLEKGEDYNKCDCFGVSPLMKACKQGHTEIVKMLLNIGATYTKHDNGGRSTLMYACEHGRTEIVKMLLVMEVDCNKCDRLGHLL</sequence>
<dbReference type="SUPFAM" id="SSF48403">
    <property type="entry name" value="Ankyrin repeat"/>
    <property type="match status" value="1"/>
</dbReference>
<gene>
    <name evidence="5" type="ORF">MGAL_10B092114</name>
</gene>
<name>A0A8B6GKT5_MYTGA</name>
<dbReference type="InterPro" id="IPR049050">
    <property type="entry name" value="nSTAND3"/>
</dbReference>
<dbReference type="InterPro" id="IPR036770">
    <property type="entry name" value="Ankyrin_rpt-contain_sf"/>
</dbReference>
<dbReference type="Pfam" id="PF20720">
    <property type="entry name" value="nSTAND3"/>
    <property type="match status" value="1"/>
</dbReference>
<dbReference type="Proteomes" id="UP000596742">
    <property type="component" value="Unassembled WGS sequence"/>
</dbReference>
<dbReference type="PANTHER" id="PTHR24171">
    <property type="entry name" value="ANKYRIN REPEAT DOMAIN-CONTAINING PROTEIN 39-RELATED"/>
    <property type="match status" value="1"/>
</dbReference>
<dbReference type="PROSITE" id="PS50088">
    <property type="entry name" value="ANK_REPEAT"/>
    <property type="match status" value="5"/>
</dbReference>
<proteinExistence type="predicted"/>
<organism evidence="5 6">
    <name type="scientific">Mytilus galloprovincialis</name>
    <name type="common">Mediterranean mussel</name>
    <dbReference type="NCBI Taxonomy" id="29158"/>
    <lineage>
        <taxon>Eukaryota</taxon>
        <taxon>Metazoa</taxon>
        <taxon>Spiralia</taxon>
        <taxon>Lophotrochozoa</taxon>
        <taxon>Mollusca</taxon>
        <taxon>Bivalvia</taxon>
        <taxon>Autobranchia</taxon>
        <taxon>Pteriomorphia</taxon>
        <taxon>Mytilida</taxon>
        <taxon>Mytiloidea</taxon>
        <taxon>Mytilidae</taxon>
        <taxon>Mytilinae</taxon>
        <taxon>Mytilus</taxon>
    </lineage>
</organism>
<feature type="repeat" description="ANK" evidence="3">
    <location>
        <begin position="517"/>
        <end position="546"/>
    </location>
</feature>